<comment type="caution">
    <text evidence="6">The sequence shown here is derived from an EMBL/GenBank/DDBJ whole genome shotgun (WGS) entry which is preliminary data.</text>
</comment>
<dbReference type="PROSITE" id="PS50977">
    <property type="entry name" value="HTH_TETR_2"/>
    <property type="match status" value="1"/>
</dbReference>
<evidence type="ECO:0000256" key="2">
    <source>
        <dbReference type="ARBA" id="ARBA00023125"/>
    </source>
</evidence>
<dbReference type="Pfam" id="PF00440">
    <property type="entry name" value="TetR_N"/>
    <property type="match status" value="1"/>
</dbReference>
<proteinExistence type="predicted"/>
<reference evidence="6" key="2">
    <citation type="submission" date="2020-09" db="EMBL/GenBank/DDBJ databases">
        <authorList>
            <person name="Sun Q."/>
            <person name="Zhou Y."/>
        </authorList>
    </citation>
    <scope>NUCLEOTIDE SEQUENCE</scope>
    <source>
        <strain evidence="6">CGMCC 4.3508</strain>
    </source>
</reference>
<protein>
    <recommendedName>
        <fullName evidence="5">HTH tetR-type domain-containing protein</fullName>
    </recommendedName>
</protein>
<reference evidence="6" key="1">
    <citation type="journal article" date="2014" name="Int. J. Syst. Evol. Microbiol.">
        <title>Complete genome sequence of Corynebacterium casei LMG S-19264T (=DSM 44701T), isolated from a smear-ripened cheese.</title>
        <authorList>
            <consortium name="US DOE Joint Genome Institute (JGI-PGF)"/>
            <person name="Walter F."/>
            <person name="Albersmeier A."/>
            <person name="Kalinowski J."/>
            <person name="Ruckert C."/>
        </authorList>
    </citation>
    <scope>NUCLEOTIDE SEQUENCE</scope>
    <source>
        <strain evidence="6">CGMCC 4.3508</strain>
    </source>
</reference>
<dbReference type="AlphaFoldDB" id="A0A917RL41"/>
<dbReference type="Pfam" id="PF13305">
    <property type="entry name" value="TetR_C_33"/>
    <property type="match status" value="1"/>
</dbReference>
<dbReference type="InterPro" id="IPR025996">
    <property type="entry name" value="MT1864/Rv1816-like_C"/>
</dbReference>
<dbReference type="RefSeq" id="WP_229718763.1">
    <property type="nucleotide sequence ID" value="NZ_BMMH01000005.1"/>
</dbReference>
<evidence type="ECO:0000256" key="1">
    <source>
        <dbReference type="ARBA" id="ARBA00023015"/>
    </source>
</evidence>
<accession>A0A917RL41</accession>
<dbReference type="Proteomes" id="UP000638263">
    <property type="component" value="Unassembled WGS sequence"/>
</dbReference>
<evidence type="ECO:0000313" key="6">
    <source>
        <dbReference type="EMBL" id="GGL11634.1"/>
    </source>
</evidence>
<dbReference type="PANTHER" id="PTHR30055">
    <property type="entry name" value="HTH-TYPE TRANSCRIPTIONAL REGULATOR RUTR"/>
    <property type="match status" value="1"/>
</dbReference>
<organism evidence="6 7">
    <name type="scientific">Nocardia jinanensis</name>
    <dbReference type="NCBI Taxonomy" id="382504"/>
    <lineage>
        <taxon>Bacteria</taxon>
        <taxon>Bacillati</taxon>
        <taxon>Actinomycetota</taxon>
        <taxon>Actinomycetes</taxon>
        <taxon>Mycobacteriales</taxon>
        <taxon>Nocardiaceae</taxon>
        <taxon>Nocardia</taxon>
    </lineage>
</organism>
<sequence length="244" mass="26631">MVSRGAGRSRSPRGQGEQLRREILTAVNQLLAEWGGVEKLTMRAVANEVGTTAASIYMHFADKTELVWAALSDKYTELAAKMAAADAAAASSGPREQLRAQAHAYCRFSLDHPGHYRLMYEVRQPEVDASRIGQHPARLVSEGFRTAFARCREAGYGLALPIEQSAQTLWSGLHGELSLSHSLFFDASTESLVLTLADGLLDALLSGSPDSDQRWPSPTASPASQHIRSIMKRENNGAIRRDNL</sequence>
<dbReference type="InterPro" id="IPR001647">
    <property type="entry name" value="HTH_TetR"/>
</dbReference>
<gene>
    <name evidence="6" type="ORF">GCM10011588_27600</name>
</gene>
<keyword evidence="3" id="KW-0804">Transcription</keyword>
<feature type="domain" description="HTH tetR-type" evidence="5">
    <location>
        <begin position="17"/>
        <end position="78"/>
    </location>
</feature>
<evidence type="ECO:0000259" key="5">
    <source>
        <dbReference type="PROSITE" id="PS50977"/>
    </source>
</evidence>
<keyword evidence="1" id="KW-0805">Transcription regulation</keyword>
<evidence type="ECO:0000256" key="4">
    <source>
        <dbReference type="PROSITE-ProRule" id="PRU00335"/>
    </source>
</evidence>
<keyword evidence="2 4" id="KW-0238">DNA-binding</keyword>
<name>A0A917RL41_9NOCA</name>
<dbReference type="PANTHER" id="PTHR30055:SF239">
    <property type="entry name" value="TRANSCRIPTIONAL REGULATORY PROTEIN"/>
    <property type="match status" value="1"/>
</dbReference>
<dbReference type="InterPro" id="IPR009057">
    <property type="entry name" value="Homeodomain-like_sf"/>
</dbReference>
<keyword evidence="7" id="KW-1185">Reference proteome</keyword>
<dbReference type="Gene3D" id="1.10.357.10">
    <property type="entry name" value="Tetracycline Repressor, domain 2"/>
    <property type="match status" value="1"/>
</dbReference>
<dbReference type="GO" id="GO:0003700">
    <property type="term" value="F:DNA-binding transcription factor activity"/>
    <property type="evidence" value="ECO:0007669"/>
    <property type="project" value="TreeGrafter"/>
</dbReference>
<dbReference type="SUPFAM" id="SSF48498">
    <property type="entry name" value="Tetracyclin repressor-like, C-terminal domain"/>
    <property type="match status" value="1"/>
</dbReference>
<dbReference type="GO" id="GO:0000976">
    <property type="term" value="F:transcription cis-regulatory region binding"/>
    <property type="evidence" value="ECO:0007669"/>
    <property type="project" value="TreeGrafter"/>
</dbReference>
<dbReference type="InterPro" id="IPR036271">
    <property type="entry name" value="Tet_transcr_reg_TetR-rel_C_sf"/>
</dbReference>
<evidence type="ECO:0000256" key="3">
    <source>
        <dbReference type="ARBA" id="ARBA00023163"/>
    </source>
</evidence>
<feature type="DNA-binding region" description="H-T-H motif" evidence="4">
    <location>
        <begin position="41"/>
        <end position="60"/>
    </location>
</feature>
<dbReference type="SUPFAM" id="SSF46689">
    <property type="entry name" value="Homeodomain-like"/>
    <property type="match status" value="1"/>
</dbReference>
<dbReference type="EMBL" id="BMMH01000005">
    <property type="protein sequence ID" value="GGL11634.1"/>
    <property type="molecule type" value="Genomic_DNA"/>
</dbReference>
<evidence type="ECO:0000313" key="7">
    <source>
        <dbReference type="Proteomes" id="UP000638263"/>
    </source>
</evidence>
<dbReference type="InterPro" id="IPR050109">
    <property type="entry name" value="HTH-type_TetR-like_transc_reg"/>
</dbReference>